<evidence type="ECO:0000256" key="2">
    <source>
        <dbReference type="ARBA" id="ARBA00022977"/>
    </source>
</evidence>
<keyword evidence="5" id="KW-1185">Reference proteome</keyword>
<dbReference type="InterPro" id="IPR036206">
    <property type="entry name" value="ThiamineP_synth_sf"/>
</dbReference>
<dbReference type="Pfam" id="PF02581">
    <property type="entry name" value="TMP-TENI"/>
    <property type="match status" value="1"/>
</dbReference>
<dbReference type="PANTHER" id="PTHR20857">
    <property type="entry name" value="THIAMINE-PHOSPHATE PYROPHOSPHORYLASE"/>
    <property type="match status" value="1"/>
</dbReference>
<accession>A0ABW2RI51</accession>
<evidence type="ECO:0000259" key="3">
    <source>
        <dbReference type="Pfam" id="PF02581"/>
    </source>
</evidence>
<dbReference type="InterPro" id="IPR013785">
    <property type="entry name" value="Aldolase_TIM"/>
</dbReference>
<dbReference type="Proteomes" id="UP001596500">
    <property type="component" value="Unassembled WGS sequence"/>
</dbReference>
<sequence length="199" mass="21906">MTLELHVLSSPKQTIQELARLWSRIAPEVDCFHLRYKHLSADELYRAAKVLLAAGIPARSLIVNSSLAVAEALGLQGVHLPEQRAFPHAKPSGIRVGRSVHSLAAAQRAEQEGVDYLMVGHIFPSASKPGLPPLGVDRLREWTRRIQIPVIAIGGIGVHNVDRIKRAGCQGIAVISAVADHEQPEHVVKELKRRWQDAY</sequence>
<dbReference type="EMBL" id="JBHTBW010000015">
    <property type="protein sequence ID" value="MFC7440588.1"/>
    <property type="molecule type" value="Genomic_DNA"/>
</dbReference>
<dbReference type="PANTHER" id="PTHR20857:SF22">
    <property type="entry name" value="THIAZOLE TAUTOMERASE"/>
    <property type="match status" value="1"/>
</dbReference>
<protein>
    <submittedName>
        <fullName evidence="4">Thiamine phosphate synthase</fullName>
    </submittedName>
</protein>
<dbReference type="Gene3D" id="3.20.20.70">
    <property type="entry name" value="Aldolase class I"/>
    <property type="match status" value="1"/>
</dbReference>
<name>A0ABW2RI51_9BACL</name>
<dbReference type="SUPFAM" id="SSF51391">
    <property type="entry name" value="Thiamin phosphate synthase"/>
    <property type="match status" value="1"/>
</dbReference>
<evidence type="ECO:0000313" key="5">
    <source>
        <dbReference type="Proteomes" id="UP001596500"/>
    </source>
</evidence>
<reference evidence="5" key="1">
    <citation type="journal article" date="2019" name="Int. J. Syst. Evol. Microbiol.">
        <title>The Global Catalogue of Microorganisms (GCM) 10K type strain sequencing project: providing services to taxonomists for standard genome sequencing and annotation.</title>
        <authorList>
            <consortium name="The Broad Institute Genomics Platform"/>
            <consortium name="The Broad Institute Genome Sequencing Center for Infectious Disease"/>
            <person name="Wu L."/>
            <person name="Ma J."/>
        </authorList>
    </citation>
    <scope>NUCLEOTIDE SEQUENCE [LARGE SCALE GENOMIC DNA]</scope>
    <source>
        <strain evidence="5">CGMCC 1.12942</strain>
    </source>
</reference>
<evidence type="ECO:0000256" key="1">
    <source>
        <dbReference type="ARBA" id="ARBA00004948"/>
    </source>
</evidence>
<proteinExistence type="predicted"/>
<feature type="domain" description="Thiamine phosphate synthase/TenI" evidence="3">
    <location>
        <begin position="16"/>
        <end position="178"/>
    </location>
</feature>
<comment type="caution">
    <text evidence="4">The sequence shown here is derived from an EMBL/GenBank/DDBJ whole genome shotgun (WGS) entry which is preliminary data.</text>
</comment>
<dbReference type="RefSeq" id="WP_379863968.1">
    <property type="nucleotide sequence ID" value="NZ_JBHTBW010000015.1"/>
</dbReference>
<dbReference type="CDD" id="cd00564">
    <property type="entry name" value="TMP_TenI"/>
    <property type="match status" value="1"/>
</dbReference>
<comment type="pathway">
    <text evidence="1">Cofactor biosynthesis; thiamine diphosphate biosynthesis.</text>
</comment>
<organism evidence="4 5">
    <name type="scientific">Laceyella putida</name>
    <dbReference type="NCBI Taxonomy" id="110101"/>
    <lineage>
        <taxon>Bacteria</taxon>
        <taxon>Bacillati</taxon>
        <taxon>Bacillota</taxon>
        <taxon>Bacilli</taxon>
        <taxon>Bacillales</taxon>
        <taxon>Thermoactinomycetaceae</taxon>
        <taxon>Laceyella</taxon>
    </lineage>
</organism>
<evidence type="ECO:0000313" key="4">
    <source>
        <dbReference type="EMBL" id="MFC7440588.1"/>
    </source>
</evidence>
<keyword evidence="2" id="KW-0784">Thiamine biosynthesis</keyword>
<dbReference type="InterPro" id="IPR022998">
    <property type="entry name" value="ThiamineP_synth_TenI"/>
</dbReference>
<gene>
    <name evidence="4" type="ORF">ACFQNG_05440</name>
</gene>